<feature type="domain" description="DUF4812" evidence="2">
    <location>
        <begin position="305"/>
        <end position="359"/>
    </location>
</feature>
<protein>
    <recommendedName>
        <fullName evidence="2">DUF4812 domain-containing protein</fullName>
    </recommendedName>
</protein>
<organism evidence="3 4">
    <name type="scientific">Vespula germanica</name>
    <name type="common">German yellow jacket</name>
    <name type="synonym">Paravespula germanica</name>
    <dbReference type="NCBI Taxonomy" id="30212"/>
    <lineage>
        <taxon>Eukaryota</taxon>
        <taxon>Metazoa</taxon>
        <taxon>Ecdysozoa</taxon>
        <taxon>Arthropoda</taxon>
        <taxon>Hexapoda</taxon>
        <taxon>Insecta</taxon>
        <taxon>Pterygota</taxon>
        <taxon>Neoptera</taxon>
        <taxon>Endopterygota</taxon>
        <taxon>Hymenoptera</taxon>
        <taxon>Apocrita</taxon>
        <taxon>Aculeata</taxon>
        <taxon>Vespoidea</taxon>
        <taxon>Vespidae</taxon>
        <taxon>Vespinae</taxon>
        <taxon>Vespula</taxon>
    </lineage>
</organism>
<gene>
    <name evidence="3" type="ORF">HZH68_008601</name>
</gene>
<proteinExistence type="predicted"/>
<keyword evidence="4" id="KW-1185">Reference proteome</keyword>
<dbReference type="AlphaFoldDB" id="A0A834K2L7"/>
<reference evidence="3" key="1">
    <citation type="journal article" date="2020" name="G3 (Bethesda)">
        <title>High-Quality Assemblies for Three Invasive Social Wasps from the &lt;i&gt;Vespula&lt;/i&gt; Genus.</title>
        <authorList>
            <person name="Harrop T.W.R."/>
            <person name="Guhlin J."/>
            <person name="McLaughlin G.M."/>
            <person name="Permina E."/>
            <person name="Stockwell P."/>
            <person name="Gilligan J."/>
            <person name="Le Lec M.F."/>
            <person name="Gruber M.A.M."/>
            <person name="Quinn O."/>
            <person name="Lovegrove M."/>
            <person name="Duncan E.J."/>
            <person name="Remnant E.J."/>
            <person name="Van Eeckhoven J."/>
            <person name="Graham B."/>
            <person name="Knapp R.A."/>
            <person name="Langford K.W."/>
            <person name="Kronenberg Z."/>
            <person name="Press M.O."/>
            <person name="Eacker S.M."/>
            <person name="Wilson-Rankin E.E."/>
            <person name="Purcell J."/>
            <person name="Lester P.J."/>
            <person name="Dearden P.K."/>
        </authorList>
    </citation>
    <scope>NUCLEOTIDE SEQUENCE</scope>
    <source>
        <strain evidence="3">Linc-1</strain>
    </source>
</reference>
<sequence>MIPYKKCCAQCPGVINVPKCERTHECCLPKYVSGNLKISLLKKAMIDYSKNQKKHEIGLKRADQKLSCYDRFSIAKKLHAENLKHQPLPDKVNDDIMKNFKLKESFHLPSLNERYQNDNKGNSCNKLRSKYQCDSVLGYKKPETKMDLAICWQTPMDPIYEPPKPTHIDGSEGGAAPAIFELVQGAPKSRRDHLRSNDYNAKHNDSKYREIYETNLAKEDRDKRYDNSQQNQNNCEHHCKCMDSMNIQKSISRERSRSQYSTRKSGVNYENKEKNDPRLIKSAVGITLGTESNDNASRRLPQKIDVPRPKTPFAKRSFSIETLSPPFSIVNGCRDTDYPEHWRLMTVYQQSYKNPRKYKTNFHR</sequence>
<dbReference type="EMBL" id="JACSDZ010000008">
    <property type="protein sequence ID" value="KAF7397379.1"/>
    <property type="molecule type" value="Genomic_DNA"/>
</dbReference>
<name>A0A834K2L7_VESGE</name>
<dbReference type="Pfam" id="PF16071">
    <property type="entry name" value="DUF4812"/>
    <property type="match status" value="1"/>
</dbReference>
<comment type="caution">
    <text evidence="3">The sequence shown here is derived from an EMBL/GenBank/DDBJ whole genome shotgun (WGS) entry which is preliminary data.</text>
</comment>
<evidence type="ECO:0000259" key="2">
    <source>
        <dbReference type="Pfam" id="PF16071"/>
    </source>
</evidence>
<dbReference type="Proteomes" id="UP000617340">
    <property type="component" value="Unassembled WGS sequence"/>
</dbReference>
<dbReference type="InterPro" id="IPR032084">
    <property type="entry name" value="DUF4812"/>
</dbReference>
<feature type="region of interest" description="Disordered" evidence="1">
    <location>
        <begin position="251"/>
        <end position="276"/>
    </location>
</feature>
<evidence type="ECO:0000313" key="4">
    <source>
        <dbReference type="Proteomes" id="UP000617340"/>
    </source>
</evidence>
<evidence type="ECO:0000256" key="1">
    <source>
        <dbReference type="SAM" id="MobiDB-lite"/>
    </source>
</evidence>
<evidence type="ECO:0000313" key="3">
    <source>
        <dbReference type="EMBL" id="KAF7397379.1"/>
    </source>
</evidence>
<accession>A0A834K2L7</accession>